<reference evidence="2" key="1">
    <citation type="submission" date="2017-11" db="EMBL/GenBank/DDBJ databases">
        <authorList>
            <person name="Wang Y.-W."/>
            <person name="Wan P.-J."/>
            <person name="Li G.-Q."/>
        </authorList>
    </citation>
    <scope>NUCLEOTIDE SEQUENCE</scope>
</reference>
<organism evidence="2">
    <name type="scientific">Leptinotarsa decemlineata</name>
    <name type="common">Colorado potato beetle</name>
    <name type="synonym">Doryphora decemlineata</name>
    <dbReference type="NCBI Taxonomy" id="7539"/>
    <lineage>
        <taxon>Eukaryota</taxon>
        <taxon>Metazoa</taxon>
        <taxon>Ecdysozoa</taxon>
        <taxon>Arthropoda</taxon>
        <taxon>Hexapoda</taxon>
        <taxon>Insecta</taxon>
        <taxon>Pterygota</taxon>
        <taxon>Neoptera</taxon>
        <taxon>Endopterygota</taxon>
        <taxon>Coleoptera</taxon>
        <taxon>Polyphaga</taxon>
        <taxon>Cucujiformia</taxon>
        <taxon>Chrysomeloidea</taxon>
        <taxon>Chrysomelidae</taxon>
        <taxon>Chrysomelinae</taxon>
        <taxon>Doryphorini</taxon>
        <taxon>Leptinotarsa</taxon>
    </lineage>
</organism>
<dbReference type="AlphaFoldDB" id="A0A3S7SJK7"/>
<dbReference type="InterPro" id="IPR000618">
    <property type="entry name" value="Insect_cuticle"/>
</dbReference>
<dbReference type="EMBL" id="MG601579">
    <property type="protein sequence ID" value="AYA49904.1"/>
    <property type="molecule type" value="mRNA"/>
</dbReference>
<dbReference type="OrthoDB" id="6493579at2759"/>
<dbReference type="InterPro" id="IPR050468">
    <property type="entry name" value="Cuticle_Struct_Prot"/>
</dbReference>
<dbReference type="PROSITE" id="PS51155">
    <property type="entry name" value="CHIT_BIND_RR_2"/>
    <property type="match status" value="1"/>
</dbReference>
<protein>
    <submittedName>
        <fullName evidence="2">Cuticular protein 27</fullName>
    </submittedName>
</protein>
<dbReference type="GO" id="GO:0008010">
    <property type="term" value="F:structural constituent of chitin-based larval cuticle"/>
    <property type="evidence" value="ECO:0007669"/>
    <property type="project" value="TreeGrafter"/>
</dbReference>
<dbReference type="PANTHER" id="PTHR10380">
    <property type="entry name" value="CUTICLE PROTEIN"/>
    <property type="match status" value="1"/>
</dbReference>
<dbReference type="PANTHER" id="PTHR10380:SF238">
    <property type="entry name" value="CUTICULAR PROTEIN 65EA-RELATED"/>
    <property type="match status" value="1"/>
</dbReference>
<sequence>MHAFSRITIAVVVGHHLALVSVLLVAVYGAELRDPVVARILAQDQSVNPDGSYAWKYETENGIQAGEEGVQKPVPEGQATAAQGFFRYQAPRGEPIEVRYTADENGFHAEGNAIPQPHPIPPQILRALDWIAAHPEPEQRPQIQQAKYYQ</sequence>
<evidence type="ECO:0000313" key="2">
    <source>
        <dbReference type="EMBL" id="AYA49904.1"/>
    </source>
</evidence>
<dbReference type="Pfam" id="PF00379">
    <property type="entry name" value="Chitin_bind_4"/>
    <property type="match status" value="1"/>
</dbReference>
<accession>A0A3S7SJK7</accession>
<keyword evidence="1" id="KW-0193">Cuticle</keyword>
<proteinExistence type="evidence at transcript level"/>
<name>A0A3S7SJK7_LEPDE</name>
<evidence type="ECO:0000256" key="1">
    <source>
        <dbReference type="PROSITE-ProRule" id="PRU00497"/>
    </source>
</evidence>
<dbReference type="GO" id="GO:0062129">
    <property type="term" value="C:chitin-based extracellular matrix"/>
    <property type="evidence" value="ECO:0007669"/>
    <property type="project" value="TreeGrafter"/>
</dbReference>